<dbReference type="EMBL" id="KI913250">
    <property type="protein sequence ID" value="ETV65088.1"/>
    <property type="molecule type" value="Genomic_DNA"/>
</dbReference>
<dbReference type="VEuPathDB" id="FungiDB:H257_18106"/>
<name>W4FEF5_APHAT</name>
<accession>W4FEF5</accession>
<dbReference type="RefSeq" id="XP_009845419.1">
    <property type="nucleotide sequence ID" value="XM_009847117.1"/>
</dbReference>
<organism evidence="1">
    <name type="scientific">Aphanomyces astaci</name>
    <name type="common">Crayfish plague agent</name>
    <dbReference type="NCBI Taxonomy" id="112090"/>
    <lineage>
        <taxon>Eukaryota</taxon>
        <taxon>Sar</taxon>
        <taxon>Stramenopiles</taxon>
        <taxon>Oomycota</taxon>
        <taxon>Saprolegniomycetes</taxon>
        <taxon>Saprolegniales</taxon>
        <taxon>Verrucalvaceae</taxon>
        <taxon>Aphanomyces</taxon>
    </lineage>
</organism>
<reference evidence="1" key="1">
    <citation type="submission" date="2013-12" db="EMBL/GenBank/DDBJ databases">
        <title>The Genome Sequence of Aphanomyces astaci APO3.</title>
        <authorList>
            <consortium name="The Broad Institute Genomics Platform"/>
            <person name="Russ C."/>
            <person name="Tyler B."/>
            <person name="van West P."/>
            <person name="Dieguez-Uribeondo J."/>
            <person name="Young S.K."/>
            <person name="Zeng Q."/>
            <person name="Gargeya S."/>
            <person name="Fitzgerald M."/>
            <person name="Abouelleil A."/>
            <person name="Alvarado L."/>
            <person name="Chapman S.B."/>
            <person name="Gainer-Dewar J."/>
            <person name="Goldberg J."/>
            <person name="Griggs A."/>
            <person name="Gujja S."/>
            <person name="Hansen M."/>
            <person name="Howarth C."/>
            <person name="Imamovic A."/>
            <person name="Ireland A."/>
            <person name="Larimer J."/>
            <person name="McCowan C."/>
            <person name="Murphy C."/>
            <person name="Pearson M."/>
            <person name="Poon T.W."/>
            <person name="Priest M."/>
            <person name="Roberts A."/>
            <person name="Saif S."/>
            <person name="Shea T."/>
            <person name="Sykes S."/>
            <person name="Wortman J."/>
            <person name="Nusbaum C."/>
            <person name="Birren B."/>
        </authorList>
    </citation>
    <scope>NUCLEOTIDE SEQUENCE [LARGE SCALE GENOMIC DNA]</scope>
    <source>
        <strain evidence="1">APO3</strain>
    </source>
</reference>
<sequence>MTMLFQNCHNIFRYDSCSGPTSLADEFYNETQHCFCLWNSRLYFNQQATEVSDQFGYSLPVLYTAWTYEVCTPRRTHQEAYSNERTLSGTVKCRLTGCLWKTFLAVSACCGSVVCDLWLIQMRRAEVQRQSSSRRVERFAVRTADTAAIQYVA</sequence>
<dbReference type="AlphaFoldDB" id="W4FEF5"/>
<protein>
    <submittedName>
        <fullName evidence="1">Uncharacterized protein</fullName>
    </submittedName>
</protein>
<dbReference type="GeneID" id="20820102"/>
<gene>
    <name evidence="1" type="ORF">H257_18106</name>
</gene>
<evidence type="ECO:0000313" key="1">
    <source>
        <dbReference type="EMBL" id="ETV65088.1"/>
    </source>
</evidence>
<proteinExistence type="predicted"/>